<reference evidence="5" key="3">
    <citation type="submission" date="2015-04" db="UniProtKB">
        <authorList>
            <consortium name="EnsemblPlants"/>
        </authorList>
    </citation>
    <scope>IDENTIFICATION</scope>
    <source>
        <strain evidence="5">cv. Jemalong A17</strain>
    </source>
</reference>
<dbReference type="PANTHER" id="PTHR36794:SF1">
    <property type="entry name" value="TRANSMEMBRANE PROTEIN"/>
    <property type="match status" value="1"/>
</dbReference>
<keyword evidence="2" id="KW-0472">Membrane</keyword>
<dbReference type="EMBL" id="CM001217">
    <property type="protein sequence ID" value="AES62331.1"/>
    <property type="molecule type" value="Genomic_DNA"/>
</dbReference>
<dbReference type="PANTHER" id="PTHR36794">
    <property type="entry name" value="TRANSMEMBRANE PROTEIN"/>
    <property type="match status" value="1"/>
</dbReference>
<gene>
    <name evidence="5" type="primary">11407014</name>
    <name evidence="3" type="ordered locus">MTR_1g098510</name>
    <name evidence="4" type="ORF">MtrunA17_Chr1g0201701</name>
</gene>
<keyword evidence="2" id="KW-1133">Transmembrane helix</keyword>
<proteinExistence type="predicted"/>
<dbReference type="OrthoDB" id="1925472at2759"/>
<feature type="region of interest" description="Disordered" evidence="1">
    <location>
        <begin position="163"/>
        <end position="184"/>
    </location>
</feature>
<reference evidence="3 6" key="1">
    <citation type="journal article" date="2011" name="Nature">
        <title>The Medicago genome provides insight into the evolution of rhizobial symbioses.</title>
        <authorList>
            <person name="Young N.D."/>
            <person name="Debelle F."/>
            <person name="Oldroyd G.E."/>
            <person name="Geurts R."/>
            <person name="Cannon S.B."/>
            <person name="Udvardi M.K."/>
            <person name="Benedito V.A."/>
            <person name="Mayer K.F."/>
            <person name="Gouzy J."/>
            <person name="Schoof H."/>
            <person name="Van de Peer Y."/>
            <person name="Proost S."/>
            <person name="Cook D.R."/>
            <person name="Meyers B.C."/>
            <person name="Spannagl M."/>
            <person name="Cheung F."/>
            <person name="De Mita S."/>
            <person name="Krishnakumar V."/>
            <person name="Gundlach H."/>
            <person name="Zhou S."/>
            <person name="Mudge J."/>
            <person name="Bharti A.K."/>
            <person name="Murray J.D."/>
            <person name="Naoumkina M.A."/>
            <person name="Rosen B."/>
            <person name="Silverstein K.A."/>
            <person name="Tang H."/>
            <person name="Rombauts S."/>
            <person name="Zhao P.X."/>
            <person name="Zhou P."/>
            <person name="Barbe V."/>
            <person name="Bardou P."/>
            <person name="Bechner M."/>
            <person name="Bellec A."/>
            <person name="Berger A."/>
            <person name="Berges H."/>
            <person name="Bidwell S."/>
            <person name="Bisseling T."/>
            <person name="Choisne N."/>
            <person name="Couloux A."/>
            <person name="Denny R."/>
            <person name="Deshpande S."/>
            <person name="Dai X."/>
            <person name="Doyle J.J."/>
            <person name="Dudez A.M."/>
            <person name="Farmer A.D."/>
            <person name="Fouteau S."/>
            <person name="Franken C."/>
            <person name="Gibelin C."/>
            <person name="Gish J."/>
            <person name="Goldstein S."/>
            <person name="Gonzalez A.J."/>
            <person name="Green P.J."/>
            <person name="Hallab A."/>
            <person name="Hartog M."/>
            <person name="Hua A."/>
            <person name="Humphray S.J."/>
            <person name="Jeong D.H."/>
            <person name="Jing Y."/>
            <person name="Jocker A."/>
            <person name="Kenton S.M."/>
            <person name="Kim D.J."/>
            <person name="Klee K."/>
            <person name="Lai H."/>
            <person name="Lang C."/>
            <person name="Lin S."/>
            <person name="Macmil S.L."/>
            <person name="Magdelenat G."/>
            <person name="Matthews L."/>
            <person name="McCorrison J."/>
            <person name="Monaghan E.L."/>
            <person name="Mun J.H."/>
            <person name="Najar F.Z."/>
            <person name="Nicholson C."/>
            <person name="Noirot C."/>
            <person name="O'Bleness M."/>
            <person name="Paule C.R."/>
            <person name="Poulain J."/>
            <person name="Prion F."/>
            <person name="Qin B."/>
            <person name="Qu C."/>
            <person name="Retzel E.F."/>
            <person name="Riddle C."/>
            <person name="Sallet E."/>
            <person name="Samain S."/>
            <person name="Samson N."/>
            <person name="Sanders I."/>
            <person name="Saurat O."/>
            <person name="Scarpelli C."/>
            <person name="Schiex T."/>
            <person name="Segurens B."/>
            <person name="Severin A.J."/>
            <person name="Sherrier D.J."/>
            <person name="Shi R."/>
            <person name="Sims S."/>
            <person name="Singer S.R."/>
            <person name="Sinharoy S."/>
            <person name="Sterck L."/>
            <person name="Viollet A."/>
            <person name="Wang B.B."/>
            <person name="Wang K."/>
            <person name="Wang M."/>
            <person name="Wang X."/>
            <person name="Warfsmann J."/>
            <person name="Weissenbach J."/>
            <person name="White D.D."/>
            <person name="White J.D."/>
            <person name="Wiley G.B."/>
            <person name="Wincker P."/>
            <person name="Xing Y."/>
            <person name="Yang L."/>
            <person name="Yao Z."/>
            <person name="Ying F."/>
            <person name="Zhai J."/>
            <person name="Zhou L."/>
            <person name="Zuber A."/>
            <person name="Denarie J."/>
            <person name="Dixon R.A."/>
            <person name="May G.D."/>
            <person name="Schwartz D.C."/>
            <person name="Rogers J."/>
            <person name="Quetier F."/>
            <person name="Town C.D."/>
            <person name="Roe B.A."/>
        </authorList>
    </citation>
    <scope>NUCLEOTIDE SEQUENCE [LARGE SCALE GENOMIC DNA]</scope>
    <source>
        <strain evidence="3">A17</strain>
        <strain evidence="5 6">cv. Jemalong A17</strain>
    </source>
</reference>
<evidence type="ECO:0000256" key="2">
    <source>
        <dbReference type="SAM" id="Phobius"/>
    </source>
</evidence>
<keyword evidence="6" id="KW-1185">Reference proteome</keyword>
<name>G7IBX7_MEDTR</name>
<dbReference type="EMBL" id="PSQE01000001">
    <property type="protein sequence ID" value="RHN81674.1"/>
    <property type="molecule type" value="Genomic_DNA"/>
</dbReference>
<feature type="transmembrane region" description="Helical" evidence="2">
    <location>
        <begin position="113"/>
        <end position="131"/>
    </location>
</feature>
<dbReference type="EnsemblPlants" id="AES62331">
    <property type="protein sequence ID" value="AES62331"/>
    <property type="gene ID" value="MTR_1g098510"/>
</dbReference>
<dbReference type="Proteomes" id="UP000265566">
    <property type="component" value="Chromosome 1"/>
</dbReference>
<evidence type="ECO:0000313" key="5">
    <source>
        <dbReference type="EnsemblPlants" id="AES62331"/>
    </source>
</evidence>
<organism evidence="3 6">
    <name type="scientific">Medicago truncatula</name>
    <name type="common">Barrel medic</name>
    <name type="synonym">Medicago tribuloides</name>
    <dbReference type="NCBI Taxonomy" id="3880"/>
    <lineage>
        <taxon>Eukaryota</taxon>
        <taxon>Viridiplantae</taxon>
        <taxon>Streptophyta</taxon>
        <taxon>Embryophyta</taxon>
        <taxon>Tracheophyta</taxon>
        <taxon>Spermatophyta</taxon>
        <taxon>Magnoliopsida</taxon>
        <taxon>eudicotyledons</taxon>
        <taxon>Gunneridae</taxon>
        <taxon>Pentapetalae</taxon>
        <taxon>rosids</taxon>
        <taxon>fabids</taxon>
        <taxon>Fabales</taxon>
        <taxon>Fabaceae</taxon>
        <taxon>Papilionoideae</taxon>
        <taxon>50 kb inversion clade</taxon>
        <taxon>NPAAA clade</taxon>
        <taxon>Hologalegina</taxon>
        <taxon>IRL clade</taxon>
        <taxon>Trifolieae</taxon>
        <taxon>Medicago</taxon>
    </lineage>
</organism>
<accession>G7IBX7</accession>
<dbReference type="KEGG" id="mtr:11407014"/>
<evidence type="ECO:0000313" key="3">
    <source>
        <dbReference type="EMBL" id="AES62331.1"/>
    </source>
</evidence>
<reference evidence="3 6" key="2">
    <citation type="journal article" date="2014" name="BMC Genomics">
        <title>An improved genome release (version Mt4.0) for the model legume Medicago truncatula.</title>
        <authorList>
            <person name="Tang H."/>
            <person name="Krishnakumar V."/>
            <person name="Bidwell S."/>
            <person name="Rosen B."/>
            <person name="Chan A."/>
            <person name="Zhou S."/>
            <person name="Gentzbittel L."/>
            <person name="Childs K.L."/>
            <person name="Yandell M."/>
            <person name="Gundlach H."/>
            <person name="Mayer K.F."/>
            <person name="Schwartz D.C."/>
            <person name="Town C.D."/>
        </authorList>
    </citation>
    <scope>GENOME REANNOTATION</scope>
    <source>
        <strain evidence="5 6">cv. Jemalong A17</strain>
    </source>
</reference>
<reference evidence="4" key="4">
    <citation type="journal article" date="2018" name="Nat. Plants">
        <title>Whole-genome landscape of Medicago truncatula symbiotic genes.</title>
        <authorList>
            <person name="Pecrix Y."/>
            <person name="Gamas P."/>
            <person name="Carrere S."/>
        </authorList>
    </citation>
    <scope>NUCLEOTIDE SEQUENCE</scope>
    <source>
        <tissue evidence="4">Leaves</tissue>
    </source>
</reference>
<dbReference type="Gramene" id="rna5748">
    <property type="protein sequence ID" value="RHN81674.1"/>
    <property type="gene ID" value="gene5748"/>
</dbReference>
<dbReference type="HOGENOM" id="CLU_126223_0_0_1"/>
<sequence length="184" mass="20558">MANQSNNEKQQAPCSEALIQKTGEDQVAGRSSAAGFMDSLKNRYQKIKDSWNTPAKDMANQPNNETQQAPSSAAPIQETGEDQVVGAPPAAGFMDSLENRYKKIKEHAETYPYVWGSYILVYGGFGLWFAYRYRKLLRTEDRVRALQARLREMVEKDKIVEAEKSSNSAKVVEKGSTSSEIPSK</sequence>
<evidence type="ECO:0000256" key="1">
    <source>
        <dbReference type="SAM" id="MobiDB-lite"/>
    </source>
</evidence>
<dbReference type="AlphaFoldDB" id="G7IBX7"/>
<evidence type="ECO:0000313" key="6">
    <source>
        <dbReference type="Proteomes" id="UP000002051"/>
    </source>
</evidence>
<feature type="region of interest" description="Disordered" evidence="1">
    <location>
        <begin position="48"/>
        <end position="76"/>
    </location>
</feature>
<evidence type="ECO:0000313" key="4">
    <source>
        <dbReference type="EMBL" id="RHN81674.1"/>
    </source>
</evidence>
<feature type="compositionally biased region" description="Polar residues" evidence="1">
    <location>
        <begin position="60"/>
        <end position="71"/>
    </location>
</feature>
<dbReference type="STRING" id="3880.G7IBX7"/>
<dbReference type="OMA" id="DSLENRY"/>
<dbReference type="Proteomes" id="UP000002051">
    <property type="component" value="Unassembled WGS sequence"/>
</dbReference>
<dbReference type="eggNOG" id="ENOG502S9D2">
    <property type="taxonomic scope" value="Eukaryota"/>
</dbReference>
<keyword evidence="2 3" id="KW-0812">Transmembrane</keyword>
<dbReference type="PaxDb" id="3880-AES62331"/>
<feature type="compositionally biased region" description="Polar residues" evidence="1">
    <location>
        <begin position="165"/>
        <end position="184"/>
    </location>
</feature>
<protein>
    <submittedName>
        <fullName evidence="3">Transmembrane protein, putative</fullName>
    </submittedName>
</protein>